<sequence length="674" mass="76000">MKKRYLYFSLITAFFIGCGENSSISDSNIEYSQPNVFQAQQVNVEYKDYTVKVVDDSIVNAKVTAPECNSSIEVGNGEYVLKNCVSKPKYIMAVNGEINGTNIKQTFPLVLNTSYVNNDNNFVVTPLTTLVADANETELEETAKKLGLTKDDLFKDPTLDNNLLDKARKVNAIILSAMSNGVVANKLKFIDTLRDVIKNENDFNVSKISEEVTVKSQQNPALFGLVFINLKSTDTENIINEIEQQQNPKTVQFLGLVFDEKISNANVIIKWADNNETFLDGIETGENGNFIIELDDNQLKELNNSDNINRILLFEATKDHIKLTSTMSVKSLLSSLNFTNKITPSIQPNLIISNITTVESAILDKRGALKDVISYENNATEIKTYYNDKILKAAAIIKDIVDNNNTSLLTQSNVNNTYSFITENIEDPIDVNLSSNIDNADTTVPITELEQNITNNTILNNQLNYVPQISSNNVDQFESAAKLAGNIFYRILAYCPSDSTCDENSIIREYDKITTLPGYYEVQKCTIEGNDTTNWNCEEPIIIKNANFNEGKYSATDDNGIIYTYSLDNNDSIYIPQVCKSYRIYDVTRENLIANEVNSSTQMVLVDSYDIVDMFRRMPKENKDTFQDLIDVVKNNGYTRDKINYALNRFVRDNIKEIKNYFSDSNSSTQCEIQ</sequence>
<proteinExistence type="predicted"/>
<evidence type="ECO:0000313" key="2">
    <source>
        <dbReference type="Proteomes" id="UP000306825"/>
    </source>
</evidence>
<dbReference type="Proteomes" id="UP000306825">
    <property type="component" value="Chromosome"/>
</dbReference>
<protein>
    <submittedName>
        <fullName evidence="1">Uncharacterized protein</fullName>
    </submittedName>
</protein>
<reference evidence="1 2" key="1">
    <citation type="submission" date="2019-05" db="EMBL/GenBank/DDBJ databases">
        <title>A comparative analysis of the Nautiliaceae.</title>
        <authorList>
            <person name="Grosche A."/>
            <person name="Smedile F."/>
            <person name="Vetriani C."/>
        </authorList>
    </citation>
    <scope>NUCLEOTIDE SEQUENCE [LARGE SCALE GENOMIC DNA]</scope>
    <source>
        <strain evidence="1 2">TB-2</strain>
    </source>
</reference>
<name>A0ABX5V9Y1_9BACT</name>
<evidence type="ECO:0000313" key="1">
    <source>
        <dbReference type="EMBL" id="QCT94789.1"/>
    </source>
</evidence>
<dbReference type="PROSITE" id="PS51257">
    <property type="entry name" value="PROKAR_LIPOPROTEIN"/>
    <property type="match status" value="1"/>
</dbReference>
<gene>
    <name evidence="1" type="ORF">FE773_06220</name>
</gene>
<organism evidence="1 2">
    <name type="scientific">Caminibacter mediatlanticus TB-2</name>
    <dbReference type="NCBI Taxonomy" id="391592"/>
    <lineage>
        <taxon>Bacteria</taxon>
        <taxon>Pseudomonadati</taxon>
        <taxon>Campylobacterota</taxon>
        <taxon>Epsilonproteobacteria</taxon>
        <taxon>Nautiliales</taxon>
        <taxon>Nautiliaceae</taxon>
        <taxon>Caminibacter</taxon>
    </lineage>
</organism>
<dbReference type="RefSeq" id="WP_138323498.1">
    <property type="nucleotide sequence ID" value="NZ_CP040463.1"/>
</dbReference>
<keyword evidence="2" id="KW-1185">Reference proteome</keyword>
<accession>A0ABX5V9Y1</accession>
<dbReference type="EMBL" id="CP040463">
    <property type="protein sequence ID" value="QCT94789.1"/>
    <property type="molecule type" value="Genomic_DNA"/>
</dbReference>